<dbReference type="RefSeq" id="WP_248649117.1">
    <property type="nucleotide sequence ID" value="NZ_CP096659.1"/>
</dbReference>
<gene>
    <name evidence="1" type="ORF">M0R89_10905</name>
</gene>
<dbReference type="InterPro" id="IPR047114">
    <property type="entry name" value="YciF"/>
</dbReference>
<dbReference type="Gene3D" id="1.20.1260.10">
    <property type="match status" value="1"/>
</dbReference>
<dbReference type="InterPro" id="IPR012347">
    <property type="entry name" value="Ferritin-like"/>
</dbReference>
<dbReference type="SUPFAM" id="SSF47240">
    <property type="entry name" value="Ferritin-like"/>
    <property type="match status" value="1"/>
</dbReference>
<evidence type="ECO:0000313" key="1">
    <source>
        <dbReference type="EMBL" id="UPV73059.1"/>
    </source>
</evidence>
<protein>
    <submittedName>
        <fullName evidence="1">DUF892 family protein</fullName>
    </submittedName>
</protein>
<proteinExistence type="predicted"/>
<evidence type="ECO:0000313" key="2">
    <source>
        <dbReference type="Proteomes" id="UP000830729"/>
    </source>
</evidence>
<reference evidence="1 2" key="1">
    <citation type="submission" date="2022-04" db="EMBL/GenBank/DDBJ databases">
        <title>Diverse halophilic archaea isolated from saline environments.</title>
        <authorList>
            <person name="Cui H.-L."/>
        </authorList>
    </citation>
    <scope>NUCLEOTIDE SEQUENCE [LARGE SCALE GENOMIC DNA]</scope>
    <source>
        <strain evidence="1 2">XZYJT49</strain>
    </source>
</reference>
<dbReference type="Proteomes" id="UP000830729">
    <property type="component" value="Chromosome"/>
</dbReference>
<dbReference type="PANTHER" id="PTHR30565:SF9">
    <property type="entry name" value="PROTEIN YCIF"/>
    <property type="match status" value="1"/>
</dbReference>
<dbReference type="EMBL" id="CP096659">
    <property type="protein sequence ID" value="UPV73059.1"/>
    <property type="molecule type" value="Genomic_DNA"/>
</dbReference>
<dbReference type="KEGG" id="halx:M0R89_10905"/>
<accession>A0A8U0HQB6</accession>
<organism evidence="1 2">
    <name type="scientific">Halorussus limi</name>
    <dbReference type="NCBI Taxonomy" id="2938695"/>
    <lineage>
        <taxon>Archaea</taxon>
        <taxon>Methanobacteriati</taxon>
        <taxon>Methanobacteriota</taxon>
        <taxon>Stenosarchaea group</taxon>
        <taxon>Halobacteria</taxon>
        <taxon>Halobacteriales</taxon>
        <taxon>Haladaptataceae</taxon>
        <taxon>Halorussus</taxon>
    </lineage>
</organism>
<dbReference type="PANTHER" id="PTHR30565">
    <property type="entry name" value="PROTEIN YCIF"/>
    <property type="match status" value="1"/>
</dbReference>
<dbReference type="AlphaFoldDB" id="A0A8U0HQB6"/>
<dbReference type="InterPro" id="IPR009078">
    <property type="entry name" value="Ferritin-like_SF"/>
</dbReference>
<dbReference type="Pfam" id="PF05974">
    <property type="entry name" value="DUF892"/>
    <property type="match status" value="1"/>
</dbReference>
<sequence>MSANSLNHLFENELKDIYDAEQRIDEALGEMAEEVEHDEIAQAFRDHQQETEGQIDRLEQVFELVDASPGDEECEATQGMIEEHDEFLDSNPEQGEIDVFDVTAGQKTEHYEIATYGNLAKLADRLGMDEAGDLLHENLEEEEEFLDRLVDLTENYDYDQLT</sequence>
<name>A0A8U0HQB6_9EURY</name>
<dbReference type="GeneID" id="72185714"/>
<dbReference type="InterPro" id="IPR010287">
    <property type="entry name" value="DUF892_YciF-like"/>
</dbReference>
<keyword evidence="2" id="KW-1185">Reference proteome</keyword>